<dbReference type="RefSeq" id="WP_249710926.1">
    <property type="nucleotide sequence ID" value="NZ_JAMFMB010000018.1"/>
</dbReference>
<dbReference type="SUPFAM" id="SSF53300">
    <property type="entry name" value="vWA-like"/>
    <property type="match status" value="1"/>
</dbReference>
<protein>
    <submittedName>
        <fullName evidence="2">Pilus assembly protein TadG-related protein</fullName>
    </submittedName>
</protein>
<dbReference type="Proteomes" id="UP001203880">
    <property type="component" value="Unassembled WGS sequence"/>
</dbReference>
<dbReference type="InterPro" id="IPR036465">
    <property type="entry name" value="vWFA_dom_sf"/>
</dbReference>
<gene>
    <name evidence="2" type="ORF">M3P21_14590</name>
</gene>
<dbReference type="Gene3D" id="3.40.50.410">
    <property type="entry name" value="von Willebrand factor, type A domain"/>
    <property type="match status" value="1"/>
</dbReference>
<comment type="caution">
    <text evidence="2">The sequence shown here is derived from an EMBL/GenBank/DDBJ whole genome shotgun (WGS) entry which is preliminary data.</text>
</comment>
<keyword evidence="3" id="KW-1185">Reference proteome</keyword>
<sequence>MTIFSCYVFLIIITLGGIGVDVMRHERDRARLQGVLDRAVLAAADLDQTQDPKDVVMDYLTKEGLQDYIDRDTDIIVTPERSGEENIGPLGYRIVEATARSSFPTQFMHLSGIETLNVEAHSVAEERIGEVEISLVLDVSGSMNSYNRLVDLKVAAKNFVNQMSANTRDGDLSISIVPYATQVSFPDSVLPYLNLTGQNEHANCLNFSDDEFLTTSMDLSRERERTLHMSPWNFSSNSYSYDKRSQGQRVHYEMCDDGVRFEHPHYETDASVSRNNREILLFQKDPNEINSYIDDLTAWGNTSIDLGLKWGAALLDDSTSDMISGMADGSETATIPSDFADRPSSYNSGDAMKVLVLMTDGANTYQGAIKAPYREGPSTIWWNAQEEVYSSYNEATNKYFWHHEGIWQDHAYGAQPGSEFDVQVRTRVCNGYGCWYEYQTQTKEEGGNATRLDYVELWEQTTVRFVRNLLDDWMGGSGANNWYNSVVDWTYNNTKDQRVRAMCDLVKGPERGVYIYSISFEAEPAGATLLDYCASSDNHFYKVGDASNEVTIDEAFSSIGSSIRKLRLTQ</sequence>
<evidence type="ECO:0000259" key="1">
    <source>
        <dbReference type="Pfam" id="PF13400"/>
    </source>
</evidence>
<accession>A0ABT0Q5T6</accession>
<dbReference type="EMBL" id="JAMFMB010000018">
    <property type="protein sequence ID" value="MCL6284762.1"/>
    <property type="molecule type" value="Genomic_DNA"/>
</dbReference>
<feature type="domain" description="Putative Flp pilus-assembly TadG-like N-terminal" evidence="1">
    <location>
        <begin position="2"/>
        <end position="44"/>
    </location>
</feature>
<organism evidence="2 3">
    <name type="scientific">Ruegeria spongiae</name>
    <dbReference type="NCBI Taxonomy" id="2942209"/>
    <lineage>
        <taxon>Bacteria</taxon>
        <taxon>Pseudomonadati</taxon>
        <taxon>Pseudomonadota</taxon>
        <taxon>Alphaproteobacteria</taxon>
        <taxon>Rhodobacterales</taxon>
        <taxon>Roseobacteraceae</taxon>
        <taxon>Ruegeria</taxon>
    </lineage>
</organism>
<evidence type="ECO:0000313" key="3">
    <source>
        <dbReference type="Proteomes" id="UP001203880"/>
    </source>
</evidence>
<dbReference type="Pfam" id="PF13400">
    <property type="entry name" value="Tad"/>
    <property type="match status" value="1"/>
</dbReference>
<dbReference type="InterPro" id="IPR028087">
    <property type="entry name" value="Tad_N"/>
</dbReference>
<proteinExistence type="predicted"/>
<evidence type="ECO:0000313" key="2">
    <source>
        <dbReference type="EMBL" id="MCL6284762.1"/>
    </source>
</evidence>
<name>A0ABT0Q5T6_9RHOB</name>
<reference evidence="2" key="1">
    <citation type="submission" date="2022-05" db="EMBL/GenBank/DDBJ databases">
        <authorList>
            <person name="Park J.-S."/>
        </authorList>
    </citation>
    <scope>NUCLEOTIDE SEQUENCE</scope>
    <source>
        <strain evidence="2">2012CJ41-6</strain>
    </source>
</reference>